<proteinExistence type="predicted"/>
<dbReference type="EMBL" id="VSSQ01063563">
    <property type="protein sequence ID" value="MPN16583.1"/>
    <property type="molecule type" value="Genomic_DNA"/>
</dbReference>
<organism evidence="2">
    <name type="scientific">bioreactor metagenome</name>
    <dbReference type="NCBI Taxonomy" id="1076179"/>
    <lineage>
        <taxon>unclassified sequences</taxon>
        <taxon>metagenomes</taxon>
        <taxon>ecological metagenomes</taxon>
    </lineage>
</organism>
<feature type="region of interest" description="Disordered" evidence="1">
    <location>
        <begin position="1"/>
        <end position="22"/>
    </location>
</feature>
<sequence>MPCVPHSKQQCRYQRHDHHGHGPLKVNAVTDMGPFCRYHVGYKQKGLEGIESGVQKAQFPTFAESGFYIIY</sequence>
<gene>
    <name evidence="2" type="ORF">SDC9_163928</name>
</gene>
<comment type="caution">
    <text evidence="2">The sequence shown here is derived from an EMBL/GenBank/DDBJ whole genome shotgun (WGS) entry which is preliminary data.</text>
</comment>
<evidence type="ECO:0000256" key="1">
    <source>
        <dbReference type="SAM" id="MobiDB-lite"/>
    </source>
</evidence>
<reference evidence="2" key="1">
    <citation type="submission" date="2019-08" db="EMBL/GenBank/DDBJ databases">
        <authorList>
            <person name="Kucharzyk K."/>
            <person name="Murdoch R.W."/>
            <person name="Higgins S."/>
            <person name="Loffler F."/>
        </authorList>
    </citation>
    <scope>NUCLEOTIDE SEQUENCE</scope>
</reference>
<protein>
    <submittedName>
        <fullName evidence="2">Uncharacterized protein</fullName>
    </submittedName>
</protein>
<name>A0A645FXE6_9ZZZZ</name>
<evidence type="ECO:0000313" key="2">
    <source>
        <dbReference type="EMBL" id="MPN16583.1"/>
    </source>
</evidence>
<feature type="compositionally biased region" description="Basic residues" evidence="1">
    <location>
        <begin position="13"/>
        <end position="22"/>
    </location>
</feature>
<dbReference type="AlphaFoldDB" id="A0A645FXE6"/>
<accession>A0A645FXE6</accession>